<evidence type="ECO:0000313" key="2">
    <source>
        <dbReference type="Proteomes" id="UP001165960"/>
    </source>
</evidence>
<accession>A0ACC2RPZ5</accession>
<keyword evidence="2" id="KW-1185">Reference proteome</keyword>
<dbReference type="Proteomes" id="UP001165960">
    <property type="component" value="Unassembled WGS sequence"/>
</dbReference>
<comment type="caution">
    <text evidence="1">The sequence shown here is derived from an EMBL/GenBank/DDBJ whole genome shotgun (WGS) entry which is preliminary data.</text>
</comment>
<dbReference type="EMBL" id="QTSX02006803">
    <property type="protein sequence ID" value="KAJ9052092.1"/>
    <property type="molecule type" value="Genomic_DNA"/>
</dbReference>
<name>A0ACC2RPZ5_9FUNG</name>
<organism evidence="1 2">
    <name type="scientific">Entomophthora muscae</name>
    <dbReference type="NCBI Taxonomy" id="34485"/>
    <lineage>
        <taxon>Eukaryota</taxon>
        <taxon>Fungi</taxon>
        <taxon>Fungi incertae sedis</taxon>
        <taxon>Zoopagomycota</taxon>
        <taxon>Entomophthoromycotina</taxon>
        <taxon>Entomophthoromycetes</taxon>
        <taxon>Entomophthorales</taxon>
        <taxon>Entomophthoraceae</taxon>
        <taxon>Entomophthora</taxon>
    </lineage>
</organism>
<evidence type="ECO:0000313" key="1">
    <source>
        <dbReference type="EMBL" id="KAJ9052092.1"/>
    </source>
</evidence>
<reference evidence="1" key="1">
    <citation type="submission" date="2022-04" db="EMBL/GenBank/DDBJ databases">
        <title>Genome of the entomopathogenic fungus Entomophthora muscae.</title>
        <authorList>
            <person name="Elya C."/>
            <person name="Lovett B.R."/>
            <person name="Lee E."/>
            <person name="Macias A.M."/>
            <person name="Hajek A.E."/>
            <person name="De Bivort B.L."/>
            <person name="Kasson M.T."/>
            <person name="De Fine Licht H.H."/>
            <person name="Stajich J.E."/>
        </authorList>
    </citation>
    <scope>NUCLEOTIDE SEQUENCE</scope>
    <source>
        <strain evidence="1">Berkeley</strain>
    </source>
</reference>
<proteinExistence type="predicted"/>
<protein>
    <submittedName>
        <fullName evidence="1">Uncharacterized protein</fullName>
    </submittedName>
</protein>
<sequence length="376" mass="42423">MNGTEFMGMLRVTKNVINGISLVGGLSVAVMIFSAMVVDKKSMDRVSIRITLVISILDIFAAGFNIYGLGEDVEGIAYPMYETVVRWIALAYLFLNMSIAVNLQLVYVHEYAFDPRWERLYWFMSFGMATAFSMVIPVVFILDIEGVDMVVGGDETSIFICEWGLHLIWILLTSVYCSFVIAIVIHKLLKHEQRLKQPTRHQAVVDSPSIRPLIFRVAMYCAIPVITQTGYLVLTIVEFYYGAGTREQIAFMFVSTALPGTLNFIAFLIDPAFKKALYSLKAYHVCASSPFGWWQPSKCVDKEDANVVALPSSQHQPQVHLTNFASSIESFPKNDSRSNFRTSVAPSDSTCLQYTDETPSLLPMHQQRVTNYMRYL</sequence>
<gene>
    <name evidence="1" type="ORF">DSO57_1037620</name>
</gene>